<name>A0A423WAT7_9PEZI</name>
<accession>A0A423WAT7</accession>
<sequence>MGYVNFVHLAIAEGAKTAYEVYLLANSTEARHVATGSRQIASSTKQDLPSLYNSFGSHYNGDRSYQYGNHSVSISITEALNSGRLDWSLDKEEHCLALVKALLKPGVDAGVIGKTLRLACIDKIQESSINLVKLFLQCGVDPRTVEDSGRNPSYGERAVSSLSAAFVKVLKLLTDYGFDRNVAREMSIALNQEADDKQSNPF</sequence>
<dbReference type="Proteomes" id="UP000283895">
    <property type="component" value="Unassembled WGS sequence"/>
</dbReference>
<reference evidence="1 2" key="1">
    <citation type="submission" date="2015-09" db="EMBL/GenBank/DDBJ databases">
        <title>Host preference determinants of Valsa canker pathogens revealed by comparative genomics.</title>
        <authorList>
            <person name="Yin Z."/>
            <person name="Huang L."/>
        </authorList>
    </citation>
    <scope>NUCLEOTIDE SEQUENCE [LARGE SCALE GENOMIC DNA]</scope>
    <source>
        <strain evidence="1 2">03-1</strain>
    </source>
</reference>
<protein>
    <submittedName>
        <fullName evidence="1">Uncharacterized protein</fullName>
    </submittedName>
</protein>
<keyword evidence="2" id="KW-1185">Reference proteome</keyword>
<proteinExistence type="predicted"/>
<gene>
    <name evidence="1" type="ORF">VMCG_07310</name>
</gene>
<evidence type="ECO:0000313" key="2">
    <source>
        <dbReference type="Proteomes" id="UP000283895"/>
    </source>
</evidence>
<dbReference type="EMBL" id="LKEA01000021">
    <property type="protein sequence ID" value="ROW00401.1"/>
    <property type="molecule type" value="Genomic_DNA"/>
</dbReference>
<evidence type="ECO:0000313" key="1">
    <source>
        <dbReference type="EMBL" id="ROW00401.1"/>
    </source>
</evidence>
<organism evidence="1 2">
    <name type="scientific">Cytospora schulzeri</name>
    <dbReference type="NCBI Taxonomy" id="448051"/>
    <lineage>
        <taxon>Eukaryota</taxon>
        <taxon>Fungi</taxon>
        <taxon>Dikarya</taxon>
        <taxon>Ascomycota</taxon>
        <taxon>Pezizomycotina</taxon>
        <taxon>Sordariomycetes</taxon>
        <taxon>Sordariomycetidae</taxon>
        <taxon>Diaporthales</taxon>
        <taxon>Cytosporaceae</taxon>
        <taxon>Cytospora</taxon>
    </lineage>
</organism>
<comment type="caution">
    <text evidence="1">The sequence shown here is derived from an EMBL/GenBank/DDBJ whole genome shotgun (WGS) entry which is preliminary data.</text>
</comment>
<dbReference type="AlphaFoldDB" id="A0A423WAT7"/>